<name>A0A0E9U5K0_ANGAN</name>
<evidence type="ECO:0000313" key="1">
    <source>
        <dbReference type="EMBL" id="JAH61017.1"/>
    </source>
</evidence>
<sequence>MSPDRSCHQFFAKCR</sequence>
<dbReference type="EMBL" id="GBXM01047560">
    <property type="protein sequence ID" value="JAH61017.1"/>
    <property type="molecule type" value="Transcribed_RNA"/>
</dbReference>
<proteinExistence type="predicted"/>
<organism evidence="1">
    <name type="scientific">Anguilla anguilla</name>
    <name type="common">European freshwater eel</name>
    <name type="synonym">Muraena anguilla</name>
    <dbReference type="NCBI Taxonomy" id="7936"/>
    <lineage>
        <taxon>Eukaryota</taxon>
        <taxon>Metazoa</taxon>
        <taxon>Chordata</taxon>
        <taxon>Craniata</taxon>
        <taxon>Vertebrata</taxon>
        <taxon>Euteleostomi</taxon>
        <taxon>Actinopterygii</taxon>
        <taxon>Neopterygii</taxon>
        <taxon>Teleostei</taxon>
        <taxon>Anguilliformes</taxon>
        <taxon>Anguillidae</taxon>
        <taxon>Anguilla</taxon>
    </lineage>
</organism>
<protein>
    <submittedName>
        <fullName evidence="1">Uncharacterized protein</fullName>
    </submittedName>
</protein>
<reference evidence="1" key="2">
    <citation type="journal article" date="2015" name="Fish Shellfish Immunol.">
        <title>Early steps in the European eel (Anguilla anguilla)-Vibrio vulnificus interaction in the gills: Role of the RtxA13 toxin.</title>
        <authorList>
            <person name="Callol A."/>
            <person name="Pajuelo D."/>
            <person name="Ebbesson L."/>
            <person name="Teles M."/>
            <person name="MacKenzie S."/>
            <person name="Amaro C."/>
        </authorList>
    </citation>
    <scope>NUCLEOTIDE SEQUENCE</scope>
</reference>
<reference evidence="1" key="1">
    <citation type="submission" date="2014-11" db="EMBL/GenBank/DDBJ databases">
        <authorList>
            <person name="Amaro Gonzalez C."/>
        </authorList>
    </citation>
    <scope>NUCLEOTIDE SEQUENCE</scope>
</reference>
<accession>A0A0E9U5K0</accession>